<keyword evidence="1 2" id="KW-0378">Hydrolase</keyword>
<evidence type="ECO:0000313" key="4">
    <source>
        <dbReference type="EMBL" id="KXA92593.1"/>
    </source>
</evidence>
<keyword evidence="5" id="KW-1185">Reference proteome</keyword>
<organism evidence="4 5">
    <name type="scientific">candidate division MSBL1 archaeon SCGC-AAA259E17</name>
    <dbReference type="NCBI Taxonomy" id="1698263"/>
    <lineage>
        <taxon>Archaea</taxon>
        <taxon>Methanobacteriati</taxon>
        <taxon>Methanobacteriota</taxon>
        <taxon>candidate division MSBL1</taxon>
    </lineage>
</organism>
<dbReference type="PANTHER" id="PTHR35561">
    <property type="entry name" value="RNA 2',3'-CYCLIC PHOSPHODIESTERASE"/>
    <property type="match status" value="1"/>
</dbReference>
<feature type="short sequence motif" description="HXTX 1" evidence="2">
    <location>
        <begin position="41"/>
        <end position="44"/>
    </location>
</feature>
<dbReference type="SUPFAM" id="SSF55144">
    <property type="entry name" value="LigT-like"/>
    <property type="match status" value="1"/>
</dbReference>
<comment type="caution">
    <text evidence="4">The sequence shown here is derived from an EMBL/GenBank/DDBJ whole genome shotgun (WGS) entry which is preliminary data.</text>
</comment>
<sequence>MPRSFVAIDSNEKIRNCLVKIQKSLERTGADLKLVEPENIHLTLKFLGNVSENRLELVKEKIRNIEKIDSFELQVNGLGVFPRPSFIRVIWAGVSKGEDKTVDLRKKLDKKMAEIDFEPEDKDFTPHFTIARMKSGRAKDEVLSQIEENSDTNFGSVIVKEAKLKKSELTSEGPIYTTLESVELS</sequence>
<evidence type="ECO:0000256" key="2">
    <source>
        <dbReference type="HAMAP-Rule" id="MF_01940"/>
    </source>
</evidence>
<dbReference type="InterPro" id="IPR014051">
    <property type="entry name" value="Phosphoesterase_HXTX"/>
</dbReference>
<dbReference type="Proteomes" id="UP000070373">
    <property type="component" value="Unassembled WGS sequence"/>
</dbReference>
<dbReference type="NCBIfam" id="TIGR02258">
    <property type="entry name" value="2_5_ligase"/>
    <property type="match status" value="1"/>
</dbReference>
<feature type="domain" description="Phosphoesterase HXTX" evidence="3">
    <location>
        <begin position="10"/>
        <end position="91"/>
    </location>
</feature>
<name>A0A133UEH4_9EURY</name>
<accession>A0A133UEH4</accession>
<evidence type="ECO:0000259" key="3">
    <source>
        <dbReference type="Pfam" id="PF02834"/>
    </source>
</evidence>
<feature type="active site" description="Proton acceptor" evidence="2">
    <location>
        <position position="127"/>
    </location>
</feature>
<protein>
    <recommendedName>
        <fullName evidence="2">RNA 2',3'-cyclic phosphodiesterase</fullName>
        <shortName evidence="2">RNA 2',3'-CPDase</shortName>
        <ecNumber evidence="2">3.1.4.58</ecNumber>
    </recommendedName>
</protein>
<feature type="short sequence motif" description="HXTX 2" evidence="2">
    <location>
        <begin position="127"/>
        <end position="130"/>
    </location>
</feature>
<evidence type="ECO:0000313" key="5">
    <source>
        <dbReference type="Proteomes" id="UP000070373"/>
    </source>
</evidence>
<dbReference type="PANTHER" id="PTHR35561:SF1">
    <property type="entry name" value="RNA 2',3'-CYCLIC PHOSPHODIESTERASE"/>
    <property type="match status" value="1"/>
</dbReference>
<dbReference type="InterPro" id="IPR004175">
    <property type="entry name" value="RNA_CPDase"/>
</dbReference>
<dbReference type="InterPro" id="IPR009097">
    <property type="entry name" value="Cyclic_Pdiesterase"/>
</dbReference>
<feature type="domain" description="Phosphoesterase HXTX" evidence="3">
    <location>
        <begin position="99"/>
        <end position="176"/>
    </location>
</feature>
<dbReference type="Gene3D" id="3.90.1140.10">
    <property type="entry name" value="Cyclic phosphodiesterase"/>
    <property type="match status" value="1"/>
</dbReference>
<dbReference type="PATRIC" id="fig|1698263.3.peg.820"/>
<proteinExistence type="inferred from homology"/>
<comment type="catalytic activity">
    <reaction evidence="2">
        <text>a 3'-end 2',3'-cyclophospho-ribonucleotide-RNA + H2O = a 3'-end 2'-phospho-ribonucleotide-RNA + H(+)</text>
        <dbReference type="Rhea" id="RHEA:11828"/>
        <dbReference type="Rhea" id="RHEA-COMP:10464"/>
        <dbReference type="Rhea" id="RHEA-COMP:17353"/>
        <dbReference type="ChEBI" id="CHEBI:15377"/>
        <dbReference type="ChEBI" id="CHEBI:15378"/>
        <dbReference type="ChEBI" id="CHEBI:83064"/>
        <dbReference type="ChEBI" id="CHEBI:173113"/>
        <dbReference type="EC" id="3.1.4.58"/>
    </reaction>
</comment>
<reference evidence="4 5" key="1">
    <citation type="journal article" date="2016" name="Sci. Rep.">
        <title>Metabolic traits of an uncultured archaeal lineage -MSBL1- from brine pools of the Red Sea.</title>
        <authorList>
            <person name="Mwirichia R."/>
            <person name="Alam I."/>
            <person name="Rashid M."/>
            <person name="Vinu M."/>
            <person name="Ba-Alawi W."/>
            <person name="Anthony Kamau A."/>
            <person name="Kamanda Ngugi D."/>
            <person name="Goker M."/>
            <person name="Klenk H.P."/>
            <person name="Bajic V."/>
            <person name="Stingl U."/>
        </authorList>
    </citation>
    <scope>NUCLEOTIDE SEQUENCE [LARGE SCALE GENOMIC DNA]</scope>
    <source>
        <strain evidence="4">SCGC-AAA259E17</strain>
    </source>
</reference>
<comment type="function">
    <text evidence="2">Hydrolyzes RNA 2',3'-cyclic phosphodiester to an RNA 2'-phosphomonoester.</text>
</comment>
<dbReference type="GO" id="GO:0004113">
    <property type="term" value="F:2',3'-cyclic-nucleotide 3'-phosphodiesterase activity"/>
    <property type="evidence" value="ECO:0007669"/>
    <property type="project" value="InterPro"/>
</dbReference>
<dbReference type="HAMAP" id="MF_01940">
    <property type="entry name" value="RNA_CPDase"/>
    <property type="match status" value="1"/>
</dbReference>
<dbReference type="EMBL" id="LHXN01000042">
    <property type="protein sequence ID" value="KXA92593.1"/>
    <property type="molecule type" value="Genomic_DNA"/>
</dbReference>
<dbReference type="AlphaFoldDB" id="A0A133UEH4"/>
<dbReference type="EC" id="3.1.4.58" evidence="2"/>
<dbReference type="Pfam" id="PF02834">
    <property type="entry name" value="LigT_PEase"/>
    <property type="match status" value="2"/>
</dbReference>
<evidence type="ECO:0000256" key="1">
    <source>
        <dbReference type="ARBA" id="ARBA00022801"/>
    </source>
</evidence>
<gene>
    <name evidence="4" type="ORF">AKJ64_02755</name>
</gene>
<feature type="active site" description="Proton donor" evidence="2">
    <location>
        <position position="41"/>
    </location>
</feature>
<dbReference type="GO" id="GO:0008664">
    <property type="term" value="F:RNA 2',3'-cyclic 3'-phosphodiesterase activity"/>
    <property type="evidence" value="ECO:0007669"/>
    <property type="project" value="UniProtKB-EC"/>
</dbReference>
<comment type="similarity">
    <text evidence="2">Belongs to the 2H phosphoesterase superfamily. ThpR family.</text>
</comment>